<organism evidence="9 10">
    <name type="scientific">Actinia tenebrosa</name>
    <name type="common">Australian red waratah sea anemone</name>
    <dbReference type="NCBI Taxonomy" id="6105"/>
    <lineage>
        <taxon>Eukaryota</taxon>
        <taxon>Metazoa</taxon>
        <taxon>Cnidaria</taxon>
        <taxon>Anthozoa</taxon>
        <taxon>Hexacorallia</taxon>
        <taxon>Actiniaria</taxon>
        <taxon>Actiniidae</taxon>
        <taxon>Actinia</taxon>
    </lineage>
</organism>
<evidence type="ECO:0000256" key="7">
    <source>
        <dbReference type="SAM" id="Phobius"/>
    </source>
</evidence>
<evidence type="ECO:0000256" key="3">
    <source>
        <dbReference type="ARBA" id="ARBA00022692"/>
    </source>
</evidence>
<evidence type="ECO:0000256" key="5">
    <source>
        <dbReference type="ARBA" id="ARBA00023136"/>
    </source>
</evidence>
<keyword evidence="9" id="KW-1185">Reference proteome</keyword>
<reference evidence="10" key="1">
    <citation type="submission" date="2025-08" db="UniProtKB">
        <authorList>
            <consortium name="RefSeq"/>
        </authorList>
    </citation>
    <scope>IDENTIFICATION</scope>
    <source>
        <tissue evidence="10">Tentacle</tissue>
    </source>
</reference>
<dbReference type="InterPro" id="IPR051717">
    <property type="entry name" value="MFS_MFSD6"/>
</dbReference>
<dbReference type="KEGG" id="aten:116301800"/>
<evidence type="ECO:0000313" key="9">
    <source>
        <dbReference type="Proteomes" id="UP000515163"/>
    </source>
</evidence>
<evidence type="ECO:0000256" key="6">
    <source>
        <dbReference type="SAM" id="MobiDB-lite"/>
    </source>
</evidence>
<keyword evidence="3 7" id="KW-0812">Transmembrane</keyword>
<feature type="transmembrane region" description="Helical" evidence="7">
    <location>
        <begin position="329"/>
        <end position="353"/>
    </location>
</feature>
<dbReference type="RefSeq" id="XP_031566778.1">
    <property type="nucleotide sequence ID" value="XM_031710918.1"/>
</dbReference>
<accession>A0A6P8IK12</accession>
<keyword evidence="5 7" id="KW-0472">Membrane</keyword>
<evidence type="ECO:0000259" key="8">
    <source>
        <dbReference type="Pfam" id="PF12832"/>
    </source>
</evidence>
<protein>
    <submittedName>
        <fullName evidence="10">Major facilitator superfamily domain-containing protein 6-A-like</fullName>
    </submittedName>
</protein>
<comment type="similarity">
    <text evidence="2">Belongs to the major facilitator superfamily. MFSD6 family.</text>
</comment>
<feature type="compositionally biased region" description="Polar residues" evidence="6">
    <location>
        <begin position="195"/>
        <end position="205"/>
    </location>
</feature>
<gene>
    <name evidence="10" type="primary">LOC116301800</name>
</gene>
<feature type="transmembrane region" description="Helical" evidence="7">
    <location>
        <begin position="114"/>
        <end position="133"/>
    </location>
</feature>
<feature type="transmembrane region" description="Helical" evidence="7">
    <location>
        <begin position="374"/>
        <end position="396"/>
    </location>
</feature>
<feature type="transmembrane region" description="Helical" evidence="7">
    <location>
        <begin position="468"/>
        <end position="490"/>
    </location>
</feature>
<name>A0A6P8IK12_ACTTE</name>
<sequence>MAVEASHKKVNFTASTTCEKTTSLENHMLANDKLVLQQNGIAARINTDLLVFKYFYFLFYGAVGTTFPFMGQYFRQIGLSDGQVMALNGVRPTIQLLFCPLWGVLGDRYIPKKMLVQFSLLIWLIMTISMAFLEPTDQVCQFVRINQTQTSVINSTTMKTGFFRKRRSDIEIEQIPLPKTEVLASGAGEIANQEEAQISGSGSITETEKESNTIETKQERPITEKTSIEKTNSRKDSEIKIQKRNELRQSPETLNQIFLTALFIILIIELFACPLLVLVDAVLLSKQNEENFSYGQQRVFGSLGYFTFFLIVGALLQNSFRQVCDDYNADFVICFCFFALITIITLVGTVKLPSMKHMQLHSGTRPSRRLISIFYNRHYVTLALYIIMMGFAHSLLENYFNSILMSSDVPYSSSMIINFFRFMGEPIALFFSSMILNRAGIINVLFGIPLVTSLNLFLSSFVSSHWHVIPLGFLDGWTYGISWVACATYLIGSAPDDCTATVQGCFQSAYWGLGNGFHLLIGTSLFALIGPTASLRLITIVALGTTVIFTFGLRDLHFSERNYYTVLTSKFERLFEGRVKCEVVPPSKGCGYKTSELSSLKNGDFEKKAGKKSVGAKKETKKIEKERKLDNL</sequence>
<dbReference type="GO" id="GO:0016020">
    <property type="term" value="C:membrane"/>
    <property type="evidence" value="ECO:0007669"/>
    <property type="project" value="UniProtKB-SubCell"/>
</dbReference>
<feature type="transmembrane region" description="Helical" evidence="7">
    <location>
        <begin position="299"/>
        <end position="317"/>
    </location>
</feature>
<keyword evidence="4 7" id="KW-1133">Transmembrane helix</keyword>
<feature type="transmembrane region" description="Helical" evidence="7">
    <location>
        <begin position="416"/>
        <end position="436"/>
    </location>
</feature>
<feature type="transmembrane region" description="Helical" evidence="7">
    <location>
        <begin position="54"/>
        <end position="74"/>
    </location>
</feature>
<feature type="region of interest" description="Disordered" evidence="6">
    <location>
        <begin position="195"/>
        <end position="236"/>
    </location>
</feature>
<dbReference type="Gene3D" id="1.20.1250.20">
    <property type="entry name" value="MFS general substrate transporter like domains"/>
    <property type="match status" value="3"/>
</dbReference>
<feature type="transmembrane region" description="Helical" evidence="7">
    <location>
        <begin position="510"/>
        <end position="529"/>
    </location>
</feature>
<dbReference type="Pfam" id="PF12832">
    <property type="entry name" value="MFS_1_like"/>
    <property type="match status" value="1"/>
</dbReference>
<feature type="transmembrane region" description="Helical" evidence="7">
    <location>
        <begin position="86"/>
        <end position="105"/>
    </location>
</feature>
<comment type="subcellular location">
    <subcellularLocation>
        <location evidence="1">Membrane</location>
        <topology evidence="1">Multi-pass membrane protein</topology>
    </subcellularLocation>
</comment>
<evidence type="ECO:0000256" key="1">
    <source>
        <dbReference type="ARBA" id="ARBA00004141"/>
    </source>
</evidence>
<dbReference type="SUPFAM" id="SSF103473">
    <property type="entry name" value="MFS general substrate transporter"/>
    <property type="match status" value="1"/>
</dbReference>
<feature type="domain" description="Major facilitator superfamily associated" evidence="8">
    <location>
        <begin position="51"/>
        <end position="527"/>
    </location>
</feature>
<feature type="compositionally biased region" description="Basic and acidic residues" evidence="6">
    <location>
        <begin position="206"/>
        <end position="236"/>
    </location>
</feature>
<evidence type="ECO:0000313" key="10">
    <source>
        <dbReference type="RefSeq" id="XP_031566778.1"/>
    </source>
</evidence>
<dbReference type="Proteomes" id="UP000515163">
    <property type="component" value="Unplaced"/>
</dbReference>
<evidence type="ECO:0000256" key="4">
    <source>
        <dbReference type="ARBA" id="ARBA00022989"/>
    </source>
</evidence>
<dbReference type="PANTHER" id="PTHR16172:SF2">
    <property type="entry name" value="MAJOR FACILITATOR SUPERFAMILY DOMAIN-CONTAINING PROTEIN 6"/>
    <property type="match status" value="1"/>
</dbReference>
<dbReference type="OrthoDB" id="515887at2759"/>
<feature type="transmembrane region" description="Helical" evidence="7">
    <location>
        <begin position="257"/>
        <end position="279"/>
    </location>
</feature>
<dbReference type="GeneID" id="116301800"/>
<dbReference type="InterPro" id="IPR024989">
    <property type="entry name" value="MFS_assoc_dom"/>
</dbReference>
<dbReference type="PANTHER" id="PTHR16172">
    <property type="entry name" value="MAJOR FACILITATOR SUPERFAMILY DOMAIN-CONTAINING PROTEIN 6-LIKE"/>
    <property type="match status" value="1"/>
</dbReference>
<feature type="transmembrane region" description="Helical" evidence="7">
    <location>
        <begin position="535"/>
        <end position="553"/>
    </location>
</feature>
<dbReference type="AlphaFoldDB" id="A0A6P8IK12"/>
<feature type="transmembrane region" description="Helical" evidence="7">
    <location>
        <begin position="443"/>
        <end position="462"/>
    </location>
</feature>
<dbReference type="InParanoid" id="A0A6P8IK12"/>
<evidence type="ECO:0000256" key="2">
    <source>
        <dbReference type="ARBA" id="ARBA00005241"/>
    </source>
</evidence>
<dbReference type="InterPro" id="IPR036259">
    <property type="entry name" value="MFS_trans_sf"/>
</dbReference>
<feature type="region of interest" description="Disordered" evidence="6">
    <location>
        <begin position="607"/>
        <end position="632"/>
    </location>
</feature>
<feature type="compositionally biased region" description="Basic and acidic residues" evidence="6">
    <location>
        <begin position="616"/>
        <end position="632"/>
    </location>
</feature>
<proteinExistence type="inferred from homology"/>